<keyword evidence="9" id="KW-0496">Mitochondrion</keyword>
<evidence type="ECO:0000256" key="6">
    <source>
        <dbReference type="ARBA" id="ARBA00022989"/>
    </source>
</evidence>
<comment type="subcellular location">
    <subcellularLocation>
        <location evidence="1">Membrane</location>
        <topology evidence="1">Multi-pass membrane protein</topology>
    </subcellularLocation>
    <subcellularLocation>
        <location evidence="9">Mitochondrion inner membrane</location>
        <topology evidence="9">Multi-pass membrane protein</topology>
    </subcellularLocation>
</comment>
<dbReference type="InterPro" id="IPR039204">
    <property type="entry name" value="MRS2-like"/>
</dbReference>
<dbReference type="GO" id="GO:0015095">
    <property type="term" value="F:magnesium ion transmembrane transporter activity"/>
    <property type="evidence" value="ECO:0007669"/>
    <property type="project" value="TreeGrafter"/>
</dbReference>
<dbReference type="PANTHER" id="PTHR13890">
    <property type="entry name" value="RNA SPLICING PROTEIN MRS2, MITOCHONDRIAL"/>
    <property type="match status" value="1"/>
</dbReference>
<dbReference type="CDD" id="cd12823">
    <property type="entry name" value="Mrs2_Mfm1p-like"/>
    <property type="match status" value="1"/>
</dbReference>
<proteinExistence type="inferred from homology"/>
<evidence type="ECO:0000256" key="4">
    <source>
        <dbReference type="ARBA" id="ARBA00022842"/>
    </source>
</evidence>
<gene>
    <name evidence="12" type="ORF">AB1Y20_006416</name>
</gene>
<feature type="coiled-coil region" evidence="10">
    <location>
        <begin position="197"/>
        <end position="231"/>
    </location>
</feature>
<keyword evidence="6 9" id="KW-1133">Transmembrane helix</keyword>
<evidence type="ECO:0000256" key="3">
    <source>
        <dbReference type="ARBA" id="ARBA00022692"/>
    </source>
</evidence>
<feature type="compositionally biased region" description="Polar residues" evidence="11">
    <location>
        <begin position="438"/>
        <end position="450"/>
    </location>
</feature>
<keyword evidence="4 9" id="KW-0460">Magnesium</keyword>
<name>A0AB34J2N8_PRYPA</name>
<feature type="transmembrane region" description="Helical" evidence="9">
    <location>
        <begin position="360"/>
        <end position="384"/>
    </location>
</feature>
<keyword evidence="2 9" id="KW-0813">Transport</keyword>
<evidence type="ECO:0000256" key="7">
    <source>
        <dbReference type="ARBA" id="ARBA00023065"/>
    </source>
</evidence>
<evidence type="ECO:0000313" key="12">
    <source>
        <dbReference type="EMBL" id="KAL1511624.1"/>
    </source>
</evidence>
<keyword evidence="9" id="KW-0999">Mitochondrion inner membrane</keyword>
<evidence type="ECO:0000256" key="8">
    <source>
        <dbReference type="ARBA" id="ARBA00023136"/>
    </source>
</evidence>
<protein>
    <recommendedName>
        <fullName evidence="9">Magnesium transporter</fullName>
    </recommendedName>
</protein>
<dbReference type="PANTHER" id="PTHR13890:SF0">
    <property type="entry name" value="MAGNESIUM TRANSPORTER MRS2 HOMOLOG, MITOCHONDRIAL"/>
    <property type="match status" value="1"/>
</dbReference>
<evidence type="ECO:0000256" key="11">
    <source>
        <dbReference type="SAM" id="MobiDB-lite"/>
    </source>
</evidence>
<reference evidence="12 13" key="1">
    <citation type="journal article" date="2024" name="Science">
        <title>Giant polyketide synthase enzymes in the biosynthesis of giant marine polyether toxins.</title>
        <authorList>
            <person name="Fallon T.R."/>
            <person name="Shende V.V."/>
            <person name="Wierzbicki I.H."/>
            <person name="Pendleton A.L."/>
            <person name="Watervoot N.F."/>
            <person name="Auber R.P."/>
            <person name="Gonzalez D.J."/>
            <person name="Wisecaver J.H."/>
            <person name="Moore B.S."/>
        </authorList>
    </citation>
    <scope>NUCLEOTIDE SEQUENCE [LARGE SCALE GENOMIC DNA]</scope>
    <source>
        <strain evidence="12 13">12B1</strain>
    </source>
</reference>
<sequence length="459" mass="49799">MSAAAAPPSAPPAAMAKARSAEAHKIMILECRANEQQGQLRMLSRKALLTEIRSVAVLPTGAAPGALLQPRDVRKVDPFFAARLEPAIIVRSGCILLSLGRTELRAIITHERLYFVVPNGADSILTTVQNNLAKLRAHELPHAHDGTKVPFELAALEAMLITACASLHTQQAALAERVGRALVALRRTVIGARVVAGDQQLEAVRELKQEARELQLQAQALERALARALDQDDDMTAMYLTRHTVTAIRREQSRMGSPGWEGEVSEVSDPTGHEEVETMLESYVQDVGSTLGAMEELNFAIESTEKFVSFRLDSARNRLLKVEVIATVGGGVLSLGSVVSGFFGMNLTTSLYDDAHKDTLFAIVAGCTAGVILLFGVLIMYYYIAPTCSVLNYCRKPPVDPLARRNSLPSLPPAPPPPAASKWRLHFRRKPPLVRGHSNATPSNADSPLSGNEHPNLRE</sequence>
<keyword evidence="8 9" id="KW-0472">Membrane</keyword>
<dbReference type="EMBL" id="JBGBPQ010000014">
    <property type="protein sequence ID" value="KAL1511624.1"/>
    <property type="molecule type" value="Genomic_DNA"/>
</dbReference>
<dbReference type="AlphaFoldDB" id="A0AB34J2N8"/>
<comment type="similarity">
    <text evidence="9">Belongs to the CorA metal ion transporter (MIT) (TC 1.A.35) family.</text>
</comment>
<keyword evidence="13" id="KW-1185">Reference proteome</keyword>
<dbReference type="Proteomes" id="UP001515480">
    <property type="component" value="Unassembled WGS sequence"/>
</dbReference>
<dbReference type="Pfam" id="PF22099">
    <property type="entry name" value="MRS2-like"/>
    <property type="match status" value="1"/>
</dbReference>
<organism evidence="12 13">
    <name type="scientific">Prymnesium parvum</name>
    <name type="common">Toxic golden alga</name>
    <dbReference type="NCBI Taxonomy" id="97485"/>
    <lineage>
        <taxon>Eukaryota</taxon>
        <taxon>Haptista</taxon>
        <taxon>Haptophyta</taxon>
        <taxon>Prymnesiophyceae</taxon>
        <taxon>Prymnesiales</taxon>
        <taxon>Prymnesiaceae</taxon>
        <taxon>Prymnesium</taxon>
    </lineage>
</organism>
<feature type="transmembrane region" description="Helical" evidence="9">
    <location>
        <begin position="324"/>
        <end position="348"/>
    </location>
</feature>
<evidence type="ECO:0000313" key="13">
    <source>
        <dbReference type="Proteomes" id="UP001515480"/>
    </source>
</evidence>
<keyword evidence="5" id="KW-0809">Transit peptide</keyword>
<dbReference type="GO" id="GO:0005743">
    <property type="term" value="C:mitochondrial inner membrane"/>
    <property type="evidence" value="ECO:0007669"/>
    <property type="project" value="UniProtKB-SubCell"/>
</dbReference>
<keyword evidence="3 9" id="KW-0812">Transmembrane</keyword>
<evidence type="ECO:0000256" key="5">
    <source>
        <dbReference type="ARBA" id="ARBA00022946"/>
    </source>
</evidence>
<dbReference type="Gene3D" id="1.20.58.340">
    <property type="entry name" value="Magnesium transport protein CorA, transmembrane region"/>
    <property type="match status" value="1"/>
</dbReference>
<comment type="caution">
    <text evidence="12">The sequence shown here is derived from an EMBL/GenBank/DDBJ whole genome shotgun (WGS) entry which is preliminary data.</text>
</comment>
<accession>A0AB34J2N8</accession>
<evidence type="ECO:0000256" key="2">
    <source>
        <dbReference type="ARBA" id="ARBA00022448"/>
    </source>
</evidence>
<keyword evidence="10" id="KW-0175">Coiled coil</keyword>
<feature type="region of interest" description="Disordered" evidence="11">
    <location>
        <begin position="433"/>
        <end position="459"/>
    </location>
</feature>
<dbReference type="Gene3D" id="2.40.128.330">
    <property type="match status" value="1"/>
</dbReference>
<evidence type="ECO:0000256" key="1">
    <source>
        <dbReference type="ARBA" id="ARBA00004141"/>
    </source>
</evidence>
<keyword evidence="7 9" id="KW-0406">Ion transport</keyword>
<evidence type="ECO:0000256" key="10">
    <source>
        <dbReference type="SAM" id="Coils"/>
    </source>
</evidence>
<evidence type="ECO:0000256" key="9">
    <source>
        <dbReference type="RuleBase" id="RU366042"/>
    </source>
</evidence>